<sequence length="167" mass="19206">MKENFSSALNFSSSSSQQMVISYYLPDECWESIFKFIINDDDNNNSNNPSSNRPPSPKNNNHYLNSLSLVSKQFLSITNRLLFSFTVHQSTHLRVLFKRFTNLNSLALNTAFCSRLDTILIKISCFPLKLTSLSLSHYRTIPANGMFSYTPRTRHQLHLDLGLHKLQ</sequence>
<organism evidence="1 2">
    <name type="scientific">Trifolium medium</name>
    <dbReference type="NCBI Taxonomy" id="97028"/>
    <lineage>
        <taxon>Eukaryota</taxon>
        <taxon>Viridiplantae</taxon>
        <taxon>Streptophyta</taxon>
        <taxon>Embryophyta</taxon>
        <taxon>Tracheophyta</taxon>
        <taxon>Spermatophyta</taxon>
        <taxon>Magnoliopsida</taxon>
        <taxon>eudicotyledons</taxon>
        <taxon>Gunneridae</taxon>
        <taxon>Pentapetalae</taxon>
        <taxon>rosids</taxon>
        <taxon>fabids</taxon>
        <taxon>Fabales</taxon>
        <taxon>Fabaceae</taxon>
        <taxon>Papilionoideae</taxon>
        <taxon>50 kb inversion clade</taxon>
        <taxon>NPAAA clade</taxon>
        <taxon>Hologalegina</taxon>
        <taxon>IRL clade</taxon>
        <taxon>Trifolieae</taxon>
        <taxon>Trifolium</taxon>
    </lineage>
</organism>
<name>A0A392P4R0_9FABA</name>
<accession>A0A392P4R0</accession>
<dbReference type="AlphaFoldDB" id="A0A392P4R0"/>
<evidence type="ECO:0000313" key="2">
    <source>
        <dbReference type="Proteomes" id="UP000265520"/>
    </source>
</evidence>
<protein>
    <submittedName>
        <fullName evidence="1">F-box/LRR-repeat protein</fullName>
    </submittedName>
</protein>
<keyword evidence="2" id="KW-1185">Reference proteome</keyword>
<dbReference type="EMBL" id="LXQA010062855">
    <property type="protein sequence ID" value="MCI06734.1"/>
    <property type="molecule type" value="Genomic_DNA"/>
</dbReference>
<comment type="caution">
    <text evidence="1">The sequence shown here is derived from an EMBL/GenBank/DDBJ whole genome shotgun (WGS) entry which is preliminary data.</text>
</comment>
<proteinExistence type="predicted"/>
<dbReference type="Proteomes" id="UP000265520">
    <property type="component" value="Unassembled WGS sequence"/>
</dbReference>
<evidence type="ECO:0000313" key="1">
    <source>
        <dbReference type="EMBL" id="MCI06734.1"/>
    </source>
</evidence>
<reference evidence="1 2" key="1">
    <citation type="journal article" date="2018" name="Front. Plant Sci.">
        <title>Red Clover (Trifolium pratense) and Zigzag Clover (T. medium) - A Picture of Genomic Similarities and Differences.</title>
        <authorList>
            <person name="Dluhosova J."/>
            <person name="Istvanek J."/>
            <person name="Nedelnik J."/>
            <person name="Repkova J."/>
        </authorList>
    </citation>
    <scope>NUCLEOTIDE SEQUENCE [LARGE SCALE GENOMIC DNA]</scope>
    <source>
        <strain evidence="2">cv. 10/8</strain>
        <tissue evidence="1">Leaf</tissue>
    </source>
</reference>